<keyword evidence="7 9" id="KW-0408">Iron</keyword>
<evidence type="ECO:0000256" key="5">
    <source>
        <dbReference type="ARBA" id="ARBA00022764"/>
    </source>
</evidence>
<keyword evidence="3 9" id="KW-0479">Metal-binding</keyword>
<evidence type="ECO:0000256" key="9">
    <source>
        <dbReference type="PIRSR" id="PIRSR000294-2"/>
    </source>
</evidence>
<comment type="PTM">
    <text evidence="8">Binds 2 heme groups per subunit.</text>
</comment>
<comment type="caution">
    <text evidence="13">The sequence shown here is derived from an EMBL/GenBank/DDBJ whole genome shotgun (WGS) entry which is preliminary data.</text>
</comment>
<dbReference type="InterPro" id="IPR051395">
    <property type="entry name" value="Cytochrome_c_Peroxidase/MauG"/>
</dbReference>
<evidence type="ECO:0000259" key="12">
    <source>
        <dbReference type="PROSITE" id="PS51007"/>
    </source>
</evidence>
<organism evidence="13 14">
    <name type="scientific">Notoacmeibacter marinus</name>
    <dbReference type="NCBI Taxonomy" id="1876515"/>
    <lineage>
        <taxon>Bacteria</taxon>
        <taxon>Pseudomonadati</taxon>
        <taxon>Pseudomonadota</taxon>
        <taxon>Alphaproteobacteria</taxon>
        <taxon>Hyphomicrobiales</taxon>
        <taxon>Notoacmeibacteraceae</taxon>
        <taxon>Notoacmeibacter</taxon>
    </lineage>
</organism>
<keyword evidence="4 11" id="KW-0732">Signal</keyword>
<keyword evidence="5" id="KW-0574">Periplasm</keyword>
<feature type="binding site" description="covalent" evidence="8">
    <location>
        <position position="220"/>
    </location>
    <ligand>
        <name>heme c</name>
        <dbReference type="ChEBI" id="CHEBI:61717"/>
        <label>2</label>
    </ligand>
</feature>
<reference evidence="14" key="1">
    <citation type="journal article" date="2017" name="Int. J. Syst. Evol. Microbiol.">
        <title>Notoacmeibacter marinus gen. nov., sp. nov., isolated from the gut of a limpet and proposal of Notoacmeibacteraceae fam. nov. in the order Rhizobiales of the class Alphaproteobacteria.</title>
        <authorList>
            <person name="Huang Z."/>
            <person name="Guo F."/>
            <person name="Lai Q."/>
        </authorList>
    </citation>
    <scope>NUCLEOTIDE SEQUENCE [LARGE SCALE GENOMIC DNA]</scope>
    <source>
        <strain evidence="14">XMTR2A4</strain>
    </source>
</reference>
<evidence type="ECO:0000313" key="13">
    <source>
        <dbReference type="EMBL" id="OXT01451.1"/>
    </source>
</evidence>
<feature type="region of interest" description="Disordered" evidence="10">
    <location>
        <begin position="353"/>
        <end position="374"/>
    </location>
</feature>
<feature type="binding site" description="covalent" evidence="8">
    <location>
        <position position="74"/>
    </location>
    <ligand>
        <name>heme c</name>
        <dbReference type="ChEBI" id="CHEBI:61717"/>
        <label>1</label>
    </ligand>
</feature>
<evidence type="ECO:0000256" key="10">
    <source>
        <dbReference type="SAM" id="MobiDB-lite"/>
    </source>
</evidence>
<evidence type="ECO:0000256" key="4">
    <source>
        <dbReference type="ARBA" id="ARBA00022729"/>
    </source>
</evidence>
<dbReference type="EMBL" id="NBYO01000001">
    <property type="protein sequence ID" value="OXT01451.1"/>
    <property type="molecule type" value="Genomic_DNA"/>
</dbReference>
<dbReference type="GO" id="GO:0046872">
    <property type="term" value="F:metal ion binding"/>
    <property type="evidence" value="ECO:0007669"/>
    <property type="project" value="UniProtKB-KW"/>
</dbReference>
<protein>
    <recommendedName>
        <fullName evidence="12">Cytochrome c domain-containing protein</fullName>
    </recommendedName>
</protein>
<dbReference type="AlphaFoldDB" id="A0A231V088"/>
<feature type="domain" description="Cytochrome c" evidence="12">
    <location>
        <begin position="202"/>
        <end position="351"/>
    </location>
</feature>
<evidence type="ECO:0000256" key="7">
    <source>
        <dbReference type="ARBA" id="ARBA00023004"/>
    </source>
</evidence>
<dbReference type="GO" id="GO:0004130">
    <property type="term" value="F:cytochrome-c peroxidase activity"/>
    <property type="evidence" value="ECO:0007669"/>
    <property type="project" value="TreeGrafter"/>
</dbReference>
<dbReference type="InterPro" id="IPR004852">
    <property type="entry name" value="Di-haem_cyt_c_peroxidsae"/>
</dbReference>
<dbReference type="SUPFAM" id="SSF46626">
    <property type="entry name" value="Cytochrome c"/>
    <property type="match status" value="2"/>
</dbReference>
<dbReference type="GO" id="GO:0009055">
    <property type="term" value="F:electron transfer activity"/>
    <property type="evidence" value="ECO:0007669"/>
    <property type="project" value="InterPro"/>
</dbReference>
<accession>A0A231V088</accession>
<dbReference type="Gene3D" id="1.10.760.10">
    <property type="entry name" value="Cytochrome c-like domain"/>
    <property type="match status" value="2"/>
</dbReference>
<dbReference type="GO" id="GO:0042597">
    <property type="term" value="C:periplasmic space"/>
    <property type="evidence" value="ECO:0007669"/>
    <property type="project" value="UniProtKB-SubCell"/>
</dbReference>
<feature type="binding site" description="covalent" evidence="8">
    <location>
        <position position="217"/>
    </location>
    <ligand>
        <name>heme c</name>
        <dbReference type="ChEBI" id="CHEBI:61717"/>
        <label>2</label>
    </ligand>
</feature>
<sequence length="374" mass="40877">MTESDRRKRLTGGLTAITALLTLGMGGTADAQDAEAFAPLPDTKEINEARAELGKKLFFDNRLSGDTSLSCSSCHNPATGWTTDEPLSQGYTNTPHFRNAPSLFNVSHKTYLHWDGRLEGSDLGTASRDGIVEAHFMNADSRLVQERLKQVPEYLQMFQDAYGGEPYGGRIYGALGEFMKTLRTEGAPFQAFLDGEESALSEEAKAGRELFEGKAGCVSCHSGPMLSDSKPHALGVPDNDLLESEPERSVTMLRYYSSFGVPNYMNRSEDVGYYAVSKDDADIGKFYTPPLWDVGQTAPYMHSGVFATLEEVVDFYNQGGGDVANKTDLLQPLNLSDDEKSSLVAFLESLTGQTPQIEVPEQPDYSEEAPAKAE</sequence>
<gene>
    <name evidence="13" type="ORF">B7H23_00225</name>
</gene>
<dbReference type="PANTHER" id="PTHR30600">
    <property type="entry name" value="CYTOCHROME C PEROXIDASE-RELATED"/>
    <property type="match status" value="1"/>
</dbReference>
<comment type="cofactor">
    <cofactor evidence="8">
        <name>heme</name>
        <dbReference type="ChEBI" id="CHEBI:30413"/>
    </cofactor>
    <text evidence="8">Binds 2 heme groups.</text>
</comment>
<evidence type="ECO:0000256" key="11">
    <source>
        <dbReference type="SAM" id="SignalP"/>
    </source>
</evidence>
<keyword evidence="6" id="KW-0560">Oxidoreductase</keyword>
<dbReference type="PANTHER" id="PTHR30600:SF10">
    <property type="entry name" value="BLL6722 PROTEIN"/>
    <property type="match status" value="1"/>
</dbReference>
<feature type="chain" id="PRO_5012443851" description="Cytochrome c domain-containing protein" evidence="11">
    <location>
        <begin position="32"/>
        <end position="374"/>
    </location>
</feature>
<dbReference type="PROSITE" id="PS51007">
    <property type="entry name" value="CYTC"/>
    <property type="match status" value="1"/>
</dbReference>
<dbReference type="InterPro" id="IPR026259">
    <property type="entry name" value="MauG/Cytc_peroxidase"/>
</dbReference>
<feature type="binding site" description="covalent" evidence="8">
    <location>
        <position position="71"/>
    </location>
    <ligand>
        <name>heme c</name>
        <dbReference type="ChEBI" id="CHEBI:61717"/>
        <label>1</label>
    </ligand>
</feature>
<dbReference type="InterPro" id="IPR009056">
    <property type="entry name" value="Cyt_c-like_dom"/>
</dbReference>
<comment type="subcellular location">
    <subcellularLocation>
        <location evidence="1">Periplasm</location>
    </subcellularLocation>
</comment>
<dbReference type="InterPro" id="IPR036909">
    <property type="entry name" value="Cyt_c-like_dom_sf"/>
</dbReference>
<evidence type="ECO:0000256" key="6">
    <source>
        <dbReference type="ARBA" id="ARBA00023002"/>
    </source>
</evidence>
<feature type="binding site" description="axial binding residue" evidence="9">
    <location>
        <position position="75"/>
    </location>
    <ligand>
        <name>heme c</name>
        <dbReference type="ChEBI" id="CHEBI:61717"/>
        <label>1</label>
    </ligand>
    <ligandPart>
        <name>Fe</name>
        <dbReference type="ChEBI" id="CHEBI:18248"/>
    </ligandPart>
</feature>
<proteinExistence type="predicted"/>
<evidence type="ECO:0000256" key="3">
    <source>
        <dbReference type="ARBA" id="ARBA00022723"/>
    </source>
</evidence>
<evidence type="ECO:0000313" key="14">
    <source>
        <dbReference type="Proteomes" id="UP000215405"/>
    </source>
</evidence>
<keyword evidence="2 8" id="KW-0349">Heme</keyword>
<evidence type="ECO:0000256" key="2">
    <source>
        <dbReference type="ARBA" id="ARBA00022617"/>
    </source>
</evidence>
<name>A0A231V088_9HYPH</name>
<feature type="binding site" description="axial binding residue" evidence="9">
    <location>
        <position position="221"/>
    </location>
    <ligand>
        <name>heme c</name>
        <dbReference type="ChEBI" id="CHEBI:61717"/>
        <label>2</label>
    </ligand>
    <ligandPart>
        <name>Fe</name>
        <dbReference type="ChEBI" id="CHEBI:18248"/>
    </ligandPart>
</feature>
<dbReference type="PIRSF" id="PIRSF000294">
    <property type="entry name" value="Cytochrome-c_peroxidase"/>
    <property type="match status" value="1"/>
</dbReference>
<dbReference type="Pfam" id="PF03150">
    <property type="entry name" value="CCP_MauG"/>
    <property type="match status" value="1"/>
</dbReference>
<evidence type="ECO:0000256" key="1">
    <source>
        <dbReference type="ARBA" id="ARBA00004418"/>
    </source>
</evidence>
<dbReference type="Proteomes" id="UP000215405">
    <property type="component" value="Unassembled WGS sequence"/>
</dbReference>
<feature type="signal peptide" evidence="11">
    <location>
        <begin position="1"/>
        <end position="31"/>
    </location>
</feature>
<dbReference type="GO" id="GO:0020037">
    <property type="term" value="F:heme binding"/>
    <property type="evidence" value="ECO:0007669"/>
    <property type="project" value="InterPro"/>
</dbReference>
<keyword evidence="14" id="KW-1185">Reference proteome</keyword>
<evidence type="ECO:0000256" key="8">
    <source>
        <dbReference type="PIRSR" id="PIRSR000294-1"/>
    </source>
</evidence>
<dbReference type="RefSeq" id="WP_094075422.1">
    <property type="nucleotide sequence ID" value="NZ_NBYO01000001.1"/>
</dbReference>